<dbReference type="PANTHER" id="PTHR13023">
    <property type="entry name" value="APYRASE"/>
    <property type="match status" value="1"/>
</dbReference>
<keyword evidence="7" id="KW-0812">Transmembrane</keyword>
<dbReference type="PANTHER" id="PTHR13023:SF3">
    <property type="entry name" value="SOLUBLE CALCIUM-ACTIVATED NUCLEOTIDASE 1"/>
    <property type="match status" value="1"/>
</dbReference>
<keyword evidence="7" id="KW-1133">Transmembrane helix</keyword>
<feature type="transmembrane region" description="Helical" evidence="7">
    <location>
        <begin position="36"/>
        <end position="56"/>
    </location>
</feature>
<evidence type="ECO:0000256" key="7">
    <source>
        <dbReference type="SAM" id="Phobius"/>
    </source>
</evidence>
<dbReference type="InterPro" id="IPR009283">
    <property type="entry name" value="Apyrase"/>
</dbReference>
<reference evidence="8 9" key="1">
    <citation type="journal article" date="2024" name="Science">
        <title>Giant polyketide synthase enzymes in the biosynthesis of giant marine polyether toxins.</title>
        <authorList>
            <person name="Fallon T.R."/>
            <person name="Shende V.V."/>
            <person name="Wierzbicki I.H."/>
            <person name="Pendleton A.L."/>
            <person name="Watervoot N.F."/>
            <person name="Auber R.P."/>
            <person name="Gonzalez D.J."/>
            <person name="Wisecaver J.H."/>
            <person name="Moore B.S."/>
        </authorList>
    </citation>
    <scope>NUCLEOTIDE SEQUENCE [LARGE SCALE GENOMIC DNA]</scope>
    <source>
        <strain evidence="8 9">12B1</strain>
    </source>
</reference>
<protein>
    <recommendedName>
        <fullName evidence="10">Soluble calcium-activated nucleotidase 1</fullName>
    </recommendedName>
</protein>
<evidence type="ECO:0000256" key="2">
    <source>
        <dbReference type="ARBA" id="ARBA00022723"/>
    </source>
</evidence>
<evidence type="ECO:0000256" key="1">
    <source>
        <dbReference type="ARBA" id="ARBA00001913"/>
    </source>
</evidence>
<comment type="cofactor">
    <cofactor evidence="1 6">
        <name>Ca(2+)</name>
        <dbReference type="ChEBI" id="CHEBI:29108"/>
    </cofactor>
</comment>
<feature type="binding site" evidence="6">
    <location>
        <position position="169"/>
    </location>
    <ligand>
        <name>Ca(2+)</name>
        <dbReference type="ChEBI" id="CHEBI:29108"/>
    </ligand>
</feature>
<sequence>MGCGRQGSGKYSTLDGTPLPLFARQRAASRSSLRRLLCLGIVVFSLLNALTWHSLLHHQSIASNERMLALRAAPGAPLMTHGEALEAMYPWSADRVPLSHNHSRPCTQQHTILIVADMDRDSRNGSVWESSLRRGSLCLLLNGSYTVDWLDEVPLRSTLNQGGRGMELSTLTWFSGKLLACDDRTGVVYHILGGHPHPEVILADGDGSTAGKGFKCEWASVRHGQLYLGSVGREMTNARNEVLHRNSQYVKVIDSSGSVQHLNWTAQYEALRAAANTSRPGYLWHEAAVWDDLHDRWLFWPRKESREAYNPKDDESRGSNLILTASGSAFETVHYARAGEHIMNRGFSSVKLLPHAPDIAIALRTEEVDGRVASFVCVVHTNGTVLMTDTFIADRKYEGIEVAV</sequence>
<keyword evidence="9" id="KW-1185">Reference proteome</keyword>
<feature type="binding site" evidence="6">
    <location>
        <position position="348"/>
    </location>
    <ligand>
        <name>Ca(2+)</name>
        <dbReference type="ChEBI" id="CHEBI:29108"/>
    </ligand>
</feature>
<comment type="caution">
    <text evidence="8">The sequence shown here is derived from an EMBL/GenBank/DDBJ whole genome shotgun (WGS) entry which is preliminary data.</text>
</comment>
<dbReference type="Gene3D" id="2.120.10.100">
    <property type="entry name" value="Apyrase"/>
    <property type="match status" value="1"/>
</dbReference>
<organism evidence="8 9">
    <name type="scientific">Prymnesium parvum</name>
    <name type="common">Toxic golden alga</name>
    <dbReference type="NCBI Taxonomy" id="97485"/>
    <lineage>
        <taxon>Eukaryota</taxon>
        <taxon>Haptista</taxon>
        <taxon>Haptophyta</taxon>
        <taxon>Prymnesiophyceae</taxon>
        <taxon>Prymnesiales</taxon>
        <taxon>Prymnesiaceae</taxon>
        <taxon>Prymnesium</taxon>
    </lineage>
</organism>
<keyword evidence="2 6" id="KW-0479">Metal-binding</keyword>
<dbReference type="GO" id="GO:0005509">
    <property type="term" value="F:calcium ion binding"/>
    <property type="evidence" value="ECO:0007669"/>
    <property type="project" value="InterPro"/>
</dbReference>
<feature type="binding site" evidence="6">
    <location>
        <position position="286"/>
    </location>
    <ligand>
        <name>Ca(2+)</name>
        <dbReference type="ChEBI" id="CHEBI:29108"/>
    </ligand>
</feature>
<keyword evidence="4 6" id="KW-0106">Calcium</keyword>
<dbReference type="SUPFAM" id="SSF101887">
    <property type="entry name" value="Apyrase"/>
    <property type="match status" value="1"/>
</dbReference>
<evidence type="ECO:0000256" key="6">
    <source>
        <dbReference type="PIRSR" id="PIRSR609283-1"/>
    </source>
</evidence>
<dbReference type="GO" id="GO:0030166">
    <property type="term" value="P:proteoglycan biosynthetic process"/>
    <property type="evidence" value="ECO:0007669"/>
    <property type="project" value="TreeGrafter"/>
</dbReference>
<dbReference type="Pfam" id="PF06079">
    <property type="entry name" value="Apyrase"/>
    <property type="match status" value="1"/>
</dbReference>
<evidence type="ECO:0000256" key="5">
    <source>
        <dbReference type="ARBA" id="ARBA00025738"/>
    </source>
</evidence>
<dbReference type="GO" id="GO:0045134">
    <property type="term" value="F:UDP phosphatase activity"/>
    <property type="evidence" value="ECO:0007669"/>
    <property type="project" value="TreeGrafter"/>
</dbReference>
<name>A0AB34JMJ4_PRYPA</name>
<dbReference type="AlphaFoldDB" id="A0AB34JMJ4"/>
<gene>
    <name evidence="8" type="ORF">AB1Y20_017392</name>
</gene>
<proteinExistence type="inferred from homology"/>
<evidence type="ECO:0000313" key="8">
    <source>
        <dbReference type="EMBL" id="KAL1522402.1"/>
    </source>
</evidence>
<keyword evidence="3" id="KW-0378">Hydrolase</keyword>
<keyword evidence="7" id="KW-0472">Membrane</keyword>
<dbReference type="EMBL" id="JBGBPQ010000006">
    <property type="protein sequence ID" value="KAL1522402.1"/>
    <property type="molecule type" value="Genomic_DNA"/>
</dbReference>
<dbReference type="GO" id="GO:0004382">
    <property type="term" value="F:GDP phosphatase activity"/>
    <property type="evidence" value="ECO:0007669"/>
    <property type="project" value="TreeGrafter"/>
</dbReference>
<evidence type="ECO:0008006" key="10">
    <source>
        <dbReference type="Google" id="ProtNLM"/>
    </source>
</evidence>
<comment type="similarity">
    <text evidence="5">Belongs to the apyrase family.</text>
</comment>
<feature type="binding site" evidence="6">
    <location>
        <position position="217"/>
    </location>
    <ligand>
        <name>Ca(2+)</name>
        <dbReference type="ChEBI" id="CHEBI:29108"/>
    </ligand>
</feature>
<dbReference type="Proteomes" id="UP001515480">
    <property type="component" value="Unassembled WGS sequence"/>
</dbReference>
<evidence type="ECO:0000256" key="4">
    <source>
        <dbReference type="ARBA" id="ARBA00022837"/>
    </source>
</evidence>
<feature type="binding site" evidence="6">
    <location>
        <position position="398"/>
    </location>
    <ligand>
        <name>Ca(2+)</name>
        <dbReference type="ChEBI" id="CHEBI:29108"/>
    </ligand>
</feature>
<accession>A0AB34JMJ4</accession>
<dbReference type="InterPro" id="IPR036258">
    <property type="entry name" value="Apyrase_sf"/>
</dbReference>
<evidence type="ECO:0000256" key="3">
    <source>
        <dbReference type="ARBA" id="ARBA00022801"/>
    </source>
</evidence>
<evidence type="ECO:0000313" key="9">
    <source>
        <dbReference type="Proteomes" id="UP001515480"/>
    </source>
</evidence>